<accession>A0ACC2WZ95</accession>
<dbReference type="Proteomes" id="UP001243375">
    <property type="component" value="Unassembled WGS sequence"/>
</dbReference>
<evidence type="ECO:0000313" key="2">
    <source>
        <dbReference type="Proteomes" id="UP001243375"/>
    </source>
</evidence>
<gene>
    <name evidence="1" type="ORF">QFC22_004902</name>
</gene>
<keyword evidence="2" id="KW-1185">Reference proteome</keyword>
<evidence type="ECO:0000313" key="1">
    <source>
        <dbReference type="EMBL" id="KAJ9116460.1"/>
    </source>
</evidence>
<name>A0ACC2WZ95_9TREE</name>
<dbReference type="EMBL" id="JASBWU010000014">
    <property type="protein sequence ID" value="KAJ9116460.1"/>
    <property type="molecule type" value="Genomic_DNA"/>
</dbReference>
<reference evidence="1" key="1">
    <citation type="submission" date="2023-04" db="EMBL/GenBank/DDBJ databases">
        <title>Draft Genome sequencing of Naganishia species isolated from polar environments using Oxford Nanopore Technology.</title>
        <authorList>
            <person name="Leo P."/>
            <person name="Venkateswaran K."/>
        </authorList>
    </citation>
    <scope>NUCLEOTIDE SEQUENCE</scope>
    <source>
        <strain evidence="1">MNA-CCFEE 5425</strain>
    </source>
</reference>
<proteinExistence type="predicted"/>
<protein>
    <submittedName>
        <fullName evidence="1">Uncharacterized protein</fullName>
    </submittedName>
</protein>
<sequence length="1000" mass="107602">MAEPTKDKPIQGIKLKLKLPSAAVAASQTADSTAGVTTPATVPNRPKIKLNVGKPAAAALPTQSGALTQGSSQAQTEKTLTKQGNGASTSAQGKSEGKIDQQGSGSIKPSSASLSFSIPGLEAFANLESSNDDADGEDTGAGPMGVVEPSDLNTEGKDSDVLPESQMDDGPPRDVKAEGDLISSETSTKSAVKPSSPPVIATSSVTFVIPKRETNTPAPVGGDATPVDYTRSASVMTVPADDSVLDQRPSVDEKNATGMVTPGLFSASAANSDAGTPLDDDGIGGTGATTTTPAGGTPGPSSLTAGAGKVVLQGKGRPYLRAKKPLKEVLKRILADIRRKDVYGLFLDPVDEQEFPGYLDMIGGSENAMDLATMEEKIDAGRYKTMDQFEADVDKMIRAAQVFNPDDSLVHREAGKIKTLAEKHILKSRPIIRTPSPSPEPVPAQIGMGAGRRGKGASRMNSGIGTGGGGTPMDVGTPASGGGGRSVSPSAVGFGGADGKRSVSAIIDSLQTHQVIPEQMLDYPANSDLALTVGWYLTGGKRFRSRKEQRAKEKWDGQWREWYTTGDRNLREAEDLPELLSQGFTSDTRPGERVTTPKTIDWSDESMRATEVWQPAPTYTGFEHEERPPSIPMRPVGHLDYGRYQHLPSGYGYLDTKPVRLERDEFINKVKLDLRPPEFGPASWAAAPWLRPEEDPMRYLKAISTGEDVAGEAYLRSVDKFVKGAEEGAKRNWSVMRDMADGKGRERKRIKLESGRIERQQLTASGADSPSTLGESLSEYVSKKWRGGVFNLRPQRTIDLTTEAYKLLKHERPRKLTVKPDPATPESNTNVSPPMDPHTFELSIIKSLVQDILRKLPLRQEVLDWSARREGLDLAALLHAVQDFAATGPGGGPPTTASDRGRWFADSLRYTGDMIVHESRRLEAKWRNTKAQAMDNAKAEAQMEKDEEDLSRLRDIRLNLAMHELRPMTSEEAARLPGAVRNLIKIIDRPPGGPAGSGQV</sequence>
<comment type="caution">
    <text evidence="1">The sequence shown here is derived from an EMBL/GenBank/DDBJ whole genome shotgun (WGS) entry which is preliminary data.</text>
</comment>
<organism evidence="1 2">
    <name type="scientific">Naganishia vaughanmartiniae</name>
    <dbReference type="NCBI Taxonomy" id="1424756"/>
    <lineage>
        <taxon>Eukaryota</taxon>
        <taxon>Fungi</taxon>
        <taxon>Dikarya</taxon>
        <taxon>Basidiomycota</taxon>
        <taxon>Agaricomycotina</taxon>
        <taxon>Tremellomycetes</taxon>
        <taxon>Filobasidiales</taxon>
        <taxon>Filobasidiaceae</taxon>
        <taxon>Naganishia</taxon>
    </lineage>
</organism>